<feature type="compositionally biased region" description="Acidic residues" evidence="5">
    <location>
        <begin position="2811"/>
        <end position="2822"/>
    </location>
</feature>
<dbReference type="SMART" id="SM00320">
    <property type="entry name" value="WD40"/>
    <property type="match status" value="6"/>
</dbReference>
<feature type="region of interest" description="Disordered" evidence="5">
    <location>
        <begin position="4079"/>
        <end position="4101"/>
    </location>
</feature>
<proteinExistence type="predicted"/>
<dbReference type="PROSITE" id="PS50082">
    <property type="entry name" value="WD_REPEATS_2"/>
    <property type="match status" value="3"/>
</dbReference>
<name>A0A6P9C7P2_PANGU</name>
<keyword evidence="1 3" id="KW-0853">WD repeat</keyword>
<dbReference type="SUPFAM" id="SSF49879">
    <property type="entry name" value="SMAD/FHA domain"/>
    <property type="match status" value="1"/>
</dbReference>
<feature type="compositionally biased region" description="Polar residues" evidence="5">
    <location>
        <begin position="3365"/>
        <end position="3378"/>
    </location>
</feature>
<dbReference type="InterPro" id="IPR000253">
    <property type="entry name" value="FHA_dom"/>
</dbReference>
<feature type="region of interest" description="Disordered" evidence="5">
    <location>
        <begin position="2257"/>
        <end position="2518"/>
    </location>
</feature>
<dbReference type="PANTHER" id="PTHR36681:SF3">
    <property type="entry name" value="NUCLEAR GTPASE, GERMINAL CENTER-ASSOCIATED, TANDEM DUPLICATE 3"/>
    <property type="match status" value="1"/>
</dbReference>
<feature type="compositionally biased region" description="Basic and acidic residues" evidence="5">
    <location>
        <begin position="2730"/>
        <end position="2739"/>
    </location>
</feature>
<dbReference type="InterPro" id="IPR008984">
    <property type="entry name" value="SMAD_FHA_dom_sf"/>
</dbReference>
<feature type="compositionally biased region" description="Basic and acidic residues" evidence="5">
    <location>
        <begin position="3152"/>
        <end position="3163"/>
    </location>
</feature>
<feature type="compositionally biased region" description="Basic and acidic residues" evidence="5">
    <location>
        <begin position="2425"/>
        <end position="2438"/>
    </location>
</feature>
<feature type="compositionally biased region" description="Polar residues" evidence="5">
    <location>
        <begin position="2327"/>
        <end position="2340"/>
    </location>
</feature>
<dbReference type="PROSITE" id="PS50006">
    <property type="entry name" value="FHA_DOMAIN"/>
    <property type="match status" value="1"/>
</dbReference>
<dbReference type="Gene3D" id="3.40.50.300">
    <property type="entry name" value="P-loop containing nucleotide triphosphate hydrolases"/>
    <property type="match status" value="1"/>
</dbReference>
<feature type="region of interest" description="Disordered" evidence="5">
    <location>
        <begin position="1865"/>
        <end position="1887"/>
    </location>
</feature>
<feature type="region of interest" description="Disordered" evidence="5">
    <location>
        <begin position="1936"/>
        <end position="2070"/>
    </location>
</feature>
<feature type="region of interest" description="Disordered" evidence="5">
    <location>
        <begin position="1465"/>
        <end position="1504"/>
    </location>
</feature>
<dbReference type="OMA" id="MTICAKV"/>
<gene>
    <name evidence="8 9 10" type="primary">WDR97</name>
</gene>
<feature type="compositionally biased region" description="Basic and acidic residues" evidence="5">
    <location>
        <begin position="1990"/>
        <end position="1999"/>
    </location>
</feature>
<feature type="compositionally biased region" description="Basic and acidic residues" evidence="5">
    <location>
        <begin position="1945"/>
        <end position="1958"/>
    </location>
</feature>
<evidence type="ECO:0000256" key="5">
    <source>
        <dbReference type="SAM" id="MobiDB-lite"/>
    </source>
</evidence>
<feature type="region of interest" description="Disordered" evidence="5">
    <location>
        <begin position="3094"/>
        <end position="3486"/>
    </location>
</feature>
<feature type="compositionally biased region" description="Low complexity" evidence="5">
    <location>
        <begin position="3133"/>
        <end position="3142"/>
    </location>
</feature>
<feature type="domain" description="FHA" evidence="6">
    <location>
        <begin position="1533"/>
        <end position="1592"/>
    </location>
</feature>
<evidence type="ECO:0000256" key="2">
    <source>
        <dbReference type="ARBA" id="ARBA00022737"/>
    </source>
</evidence>
<feature type="compositionally biased region" description="Low complexity" evidence="5">
    <location>
        <begin position="2392"/>
        <end position="2401"/>
    </location>
</feature>
<evidence type="ECO:0000313" key="9">
    <source>
        <dbReference type="RefSeq" id="XP_060538121.1"/>
    </source>
</evidence>
<dbReference type="Gene3D" id="2.130.10.10">
    <property type="entry name" value="YVTN repeat-like/Quinoprotein amine dehydrogenase"/>
    <property type="match status" value="2"/>
</dbReference>
<keyword evidence="4" id="KW-0175">Coiled coil</keyword>
<feature type="coiled-coil region" evidence="4">
    <location>
        <begin position="3973"/>
        <end position="4007"/>
    </location>
</feature>
<dbReference type="GeneID" id="117666929"/>
<feature type="compositionally biased region" description="Basic and acidic residues" evidence="5">
    <location>
        <begin position="2287"/>
        <end position="2299"/>
    </location>
</feature>
<evidence type="ECO:0000313" key="8">
    <source>
        <dbReference type="RefSeq" id="XP_034275885.1"/>
    </source>
</evidence>
<feature type="compositionally biased region" description="Basic and acidic residues" evidence="5">
    <location>
        <begin position="1803"/>
        <end position="1826"/>
    </location>
</feature>
<dbReference type="PROSITE" id="PS50294">
    <property type="entry name" value="WD_REPEATS_REGION"/>
    <property type="match status" value="1"/>
</dbReference>
<accession>A0A6P9C7P2</accession>
<feature type="compositionally biased region" description="Polar residues" evidence="5">
    <location>
        <begin position="1730"/>
        <end position="1746"/>
    </location>
</feature>
<feature type="region of interest" description="Disordered" evidence="5">
    <location>
        <begin position="1019"/>
        <end position="1040"/>
    </location>
</feature>
<feature type="compositionally biased region" description="Low complexity" evidence="5">
    <location>
        <begin position="3111"/>
        <end position="3121"/>
    </location>
</feature>
<dbReference type="KEGG" id="pgut:117666929"/>
<feature type="compositionally biased region" description="Polar residues" evidence="5">
    <location>
        <begin position="3199"/>
        <end position="3224"/>
    </location>
</feature>
<evidence type="ECO:0000256" key="1">
    <source>
        <dbReference type="ARBA" id="ARBA00022574"/>
    </source>
</evidence>
<dbReference type="InterPro" id="IPR011047">
    <property type="entry name" value="Quinoprotein_ADH-like_sf"/>
</dbReference>
<feature type="region of interest" description="Disordered" evidence="5">
    <location>
        <begin position="917"/>
        <end position="972"/>
    </location>
</feature>
<dbReference type="InterPro" id="IPR056024">
    <property type="entry name" value="DUF7605"/>
</dbReference>
<feature type="compositionally biased region" description="Low complexity" evidence="5">
    <location>
        <begin position="1"/>
        <end position="10"/>
    </location>
</feature>
<dbReference type="SUPFAM" id="SSF52540">
    <property type="entry name" value="P-loop containing nucleoside triphosphate hydrolases"/>
    <property type="match status" value="1"/>
</dbReference>
<dbReference type="PROSITE" id="PS00678">
    <property type="entry name" value="WD_REPEATS_1"/>
    <property type="match status" value="1"/>
</dbReference>
<dbReference type="Gene3D" id="2.60.200.20">
    <property type="match status" value="1"/>
</dbReference>
<dbReference type="PANTHER" id="PTHR36681">
    <property type="entry name" value="NUCLEAR GTPASE, GERMINAL CENTER-ASSOCIATED, TANDEM DUPLICATE 3"/>
    <property type="match status" value="1"/>
</dbReference>
<dbReference type="InterPro" id="IPR015943">
    <property type="entry name" value="WD40/YVTN_repeat-like_dom_sf"/>
</dbReference>
<feature type="compositionally biased region" description="Basic and acidic residues" evidence="5">
    <location>
        <begin position="2264"/>
        <end position="2274"/>
    </location>
</feature>
<dbReference type="RefSeq" id="XP_060538122.1">
    <property type="nucleotide sequence ID" value="XM_060682139.1"/>
</dbReference>
<dbReference type="Pfam" id="PF24564">
    <property type="entry name" value="DUF7605"/>
    <property type="match status" value="1"/>
</dbReference>
<dbReference type="RefSeq" id="XP_034275885.1">
    <property type="nucleotide sequence ID" value="XM_034419994.1"/>
</dbReference>
<evidence type="ECO:0000256" key="4">
    <source>
        <dbReference type="SAM" id="Coils"/>
    </source>
</evidence>
<dbReference type="SMART" id="SM00240">
    <property type="entry name" value="FHA"/>
    <property type="match status" value="1"/>
</dbReference>
<dbReference type="Pfam" id="PF00350">
    <property type="entry name" value="Dynamin_N"/>
    <property type="match status" value="1"/>
</dbReference>
<dbReference type="RefSeq" id="XP_060538121.1">
    <property type="nucleotide sequence ID" value="XM_060682138.1"/>
</dbReference>
<evidence type="ECO:0000256" key="3">
    <source>
        <dbReference type="PROSITE-ProRule" id="PRU00221"/>
    </source>
</evidence>
<feature type="region of interest" description="Disordered" evidence="5">
    <location>
        <begin position="4494"/>
        <end position="4519"/>
    </location>
</feature>
<feature type="region of interest" description="Disordered" evidence="5">
    <location>
        <begin position="2176"/>
        <end position="2204"/>
    </location>
</feature>
<sequence length="4575" mass="500832">MVESSGSSSSRVGQRKRPHQQSPPAEEKMMKERGAPLGGGQARGRRLWGLLRRGFRRAVEKMKNEEMKTLHLSHGLQHQCRIVLPSPVRHVTYDLQRRAFVVLDAANTLHLLTEDGCCRDRVKGLATMTGILYASHVNQFVAWFTGGLQVLDSHFQLLSQVPSALPIRCGIYSKQLNRIVTAGDGNLTLWSFRYGSRSLQCRASVSASLGPTDLFVRLALDTGSTSEPHRCFASCATGVATFDISRGNLLAFRTKLHSREITDLAYCEAIGCVITTSRDTTIKVWNKEWHIQIVFVGHTAPVIAVTIYPHRPLIFSASQDGTIRTWNLNTVDQVDQVHVSEPVESLDTHTNSHVFSISGCTLNLWKINQLYSLYTVLGSPARRLSCFDLRLLGNFPVRILCLCQDSTVQLLEAQGGAPVSVLSLDEYSPAREVAYCLPRETLFVLLKQGHVLRVNAATSLMTVKRCFSSSLWESKPCCILLYSHVVEPDKVYATWLEVTQNQGYRRKWQKSTINMQDRNRFLPILGHKNGSLSVIDWFSGRVQYTVEAHNPERVTALAEYTTQICVLSAGADLTVKMWRLFPYTEESLLLLLCFSCTSPAWHMCFLGETLAVAFQDPETVTYSIVHYNLMEQTRSEHRPEDDAQDDITGLCCCPNLQLFASSSRDGSVKIWDHKNRLLRHLKLNTIPESLAFANHKGDLLVGLEQHLYLIPHTKYLPSYYQMQLLWAKFLEPLQEVSLPMSPSSFEALVQENNRRLMQELPVKESESSVSDIFQVPLKESREVREAKLKLEGIAQLAERNQDLQLLQEGKISSAKKRPLTKEMREEAFGRYLGFFYKEQLNLEIPEEDPFDADEVLEFLGQMDPISALHGPSISHMFLRGFTKPRSLKMSSSLFADISPSLRFTSSLAVPGSLQVKRKKVDAGAAPSSARMQETPSPGRAEAALTQEAPETTRPLSARGGRHGYQPDLRGPSEEAPMLAERLSPVKTFEALVSVIPETPSSPSPSRRFKSEKSVLFRGPVSVQPSQETQTSLASTSRLKSPQPSAIVKGFFPERPSSPQGSLVALKSQRLQLPRLSSGFIPNSVVVQQLHTLDLLEAEKLVKVIGPKKVSESSSKASLMWTFEEDELSEEEPWIVGPETTSKSWITPAKEGAPSTKQSVPGIFLTQLDESQYAEPQVTVPGFVLPFVDQEWFQNLFPEGVRPEMPLKALVRKLQEALLTSDFHTKTEVLGAIAYLEDQLEDKTKRWIQYTLFEVLNQEGNTPSLQEKSQKKFILAALRVLLHLDKDSLDLMVELMSCYLLAPPSIRAVFKEMFKELGLQDPHNFFFREMNSWMVGMEDSKEAVRKLSREWLEDKIRIFKEHRARLWEEEATSGMKLSVDTGHKTQERKRPEKSHKKPRKPAGKPAKATHKEETESEEEWRGTQSLEDHQKPIRPIDAIQHFTEQQLERDLEKLKEAVPLRADSPRDTVLALPPPQKMNLPGRSRSEREEESPEMALSCPPGGEGQRLSHLRSIGSWAPVPGVSQVIHFSKPVTLFGRNIRVVDYCLNSPAAAATTTDLNYISRIHARIIRTGGDYVLVDSSLTGMYVNDIRIKGRVNLREGDTVTFGHPAGKNLLLGSHTRQPNSPFYFLFEHCDCCPDQMQSVYEDRRNFPQLLKRPDLVSAGVSHPGNPNLAFAHNISGPQMRLPGVLPGRAPLASSVTQCAHQAALAPSPNPALSASPPIMAPLPTPSQKTLEQRRFPSSSGPPLSAPWRQASRVHRSASPDYILPEENPFAAPESPLQENSESSDSVSHSSSSSESAMECDRPHPQRLSQHEDAGSDPERGCVHPLLPGSTCPEASEAADQSGSQKAIGASGPWEEMLQLTPDFPTEAGGTSGCAPSVFGPESPALSEIDQIEEQAEINLCPSMEETACVGESFASEPDSPAEEIEGVELAGSRAQAVRGSVDDCKEQLMEKHPPKTSSSSTEGVESRAVAALSSEIQPSELGHLQQHDSAKRTAEICLSSGEEPMNDSSTKILSQEKLDSERRNALLPSRSSSHGTQSGGVDYTVASPEKVAASEDVEMEPPTDAGLEGVDGHLEPEMSSAIPVFAEGVCNKASTVDMCAGMGMWTDGVKPYEMEVATTESSKDVDPNQRPGTDGADSKAGAAKEMILQKLSQTLVLDEQFKGAFFQGEKKDWSQASDTTDENLHSKDLPETREGGGRALGTDWLQARPLLRENIVLTGALKNSVPGPPENLGELISEQCLFQSSKILFENQVGEGSEMEEKLEREDPRSAGSSNNSNEVTDDSRLQDADEMSKSGDSFLGIVDVPVVPVVGLSGGEPPSYRSGSEGQHQGDSQDPPSEEESEVKRSKIGTSAAAAANEDAANQHREAEGGLQKEPTGLVEQEEADCAAAAAVADASLTRSPSPEPAERSALGSAGGKGDSSRDGLQEGRIPHLGDCSLVGTQLPSPKSQGEAGERSLSDSNHLLGCQYVTEDERFTSLNEEGPVKATTGEEEEEESRASPVPNIPLAVTKRDFDPSPMQVGLLNVPCSAFSSGSSYAINQLQCPLEVDPQELKSDIVEPENLENCLEMKSQGADVGGKLLYLEDPLIQDRASEEPEAPLEQISLPSPGEPGQDVLVPEESSWPNQIAKNPLCMKARGSTVLPLPSVGLLQPGNVAVNLPVEPTDDTAEALQLPVGDDGLHWQILASEAEKEEMGQSCPSKTDGLHRRRGTSWFDPAEQRANATESREAFREPTEESANQRPHDLAIQEVSAGPLKGTEMLEMSLEGQISSHHDQGSRVRAAFSTAGTEAVGPSLSSKSRKRASEAPEEPGGEEMELDPVNLAGQPEKSPLESASESADDGRVACKDQGFIENSRQGLVQESWPKAGRLPGQPDTATVAPPLGEAVKELPGSETSSSPRSGKGEYAQKDRMVHQDNRLLGQESACQLGNGPEASAGYRGGLGCSEPYEALLQEEEKANSSSPRKRLQNEELDLEGAACHPKKLRRENFALVWGSASDPAASPVAPPPPPLEESIEQLGKAIEKFLHQCRNRIPLCSDPTERNGDVLAQMVRNYFKSNIYSNEPATENREAEELEALSSETAAVKGIGCRLEGGAEDPGEIPGCDGPGSPEGAEEGAQIPEDASVSPWGQSAGSGSSAKEGKGLGNPRQEDVYYFKEEPFPMEVDSALGDSDSSFPAESPKAEPLEGPLERDPDTSSPLDIAASSQSYEPSPSPRWSNSDHVLDGASEGSGTLSETEWHSPSDADCYNEDSGTPPDTARLWQEDSQAAPRDSRPESVRPLGPSEQEAPDRWLQRGEPGGGDEPDGFACREDSGKATEEKAAEGDRRGILAEGSIFPQGGLGGPPGQDNMKSAPSEPFPQSPWESSSQIFLQSSVGRCDPPLKTELTDEESDDQDCRRNASPPPSGRSPVASAQAGDNPEEGPSTPHPDTTPAEGSTLLLVKEEPVQEDEPALCPSKAVERGSPLGKDFGRSERGAGQAASWEASWIPGTSGCFPATDACGDRGPRSALPLQGDGSLLARSPLADRRLHSQAFQEENNQLWPLLSYPMSSPPPPSVCRHLHVPKTSADEQREGPWHLADFGGREPAIPCQSEEAGLAEPSDAECLRVAAAVSGPAPPEFKERVSLFRDPPARTESHSSSCLCERAESRSLTEWASSEQDVAFQLQECQSVLAEILQALSSVEGVDNAHVEKWRDQIAVLQKATKMPQTHIAVVGNTGAGKSCLLNALLDEEAMLPTSAMRACTAVVVEISRAAEGSPYEAEVEFLSREEWNKELEALLEDMKDKAGILKKRCPDRKTEAGAAYSRVKAVYGRVDELEKLEDKEGVTQHLGTVKHICAETAADFRMKIEKFIDSRTDNLREMKGGEFWPIVKCVRIRVAKAEVLRTGAVLVDLPGTRDSNAARDTTAREYLKDCHAVWVTASITRAVDDKTAKELLSANFRRQLFMDGLYGSLAFVCTKTDSFSITDIVRDLNLQDKIRPLEEELQELEHQRTQAEIEKKHLYAQLQQQQPLRRGSAAGDSIWLQRHDILEKEFKICALQREKDARLRAISLICVQARNEFSKQRILMDFSAGLQEVSRRAEGEEDGEEEMEEGDSAGEQPVSLEVFTVSSTEYLKLGGKLLCNGQPQVFHDVKDTEIPALKKFAMDTALKHSMVATEKVIRDVARVLSQMVNYLNSQRTEAAAHQAQVQEMLQQALQGLPALLQGVLTASSQDLRHAFEALILGSLQNGAEKAKQLSEVIVKGWGSPMFGYPHVTYRAICNHRGVYTSPRYQSVDFNKELADPILKVISVAWNEVFSSKLVSSIEAFMAALLDQLSSFFRGLKKKLHPHGPVAKALRAIYTQQMEAARARLLNFTLDQMSSITRKQRTVSRLLIPTIQASMEPAYAACSQLSGPGYFRRMKEEMEQFIHQQKDAIFDSAVEKMRQQLDLVQLSICCSLQTVAQELTTSIGMQFEPLLKPVQKNKELLPELQHLCAKVDKICQRSGVDYVLPTAPQPEEQPPGTEAKPPGSGDCISFPATSMDVRVGGLSLPRLTAIEQSPKTAEPPESQVPSAPEPIIAIGAGQQPHPSLLP</sequence>
<feature type="compositionally biased region" description="Basic and acidic residues" evidence="5">
    <location>
        <begin position="1380"/>
        <end position="1389"/>
    </location>
</feature>
<feature type="region of interest" description="Disordered" evidence="5">
    <location>
        <begin position="2122"/>
        <end position="2146"/>
    </location>
</feature>
<reference evidence="8" key="1">
    <citation type="submission" date="2025-04" db="UniProtKB">
        <authorList>
            <consortium name="RefSeq"/>
        </authorList>
    </citation>
    <scope>IDENTIFICATION</scope>
    <source>
        <tissue evidence="8 9">Blood</tissue>
    </source>
</reference>
<feature type="compositionally biased region" description="Low complexity" evidence="5">
    <location>
        <begin position="1783"/>
        <end position="1800"/>
    </location>
</feature>
<dbReference type="SUPFAM" id="SSF50998">
    <property type="entry name" value="Quinoprotein alcohol dehydrogenase-like"/>
    <property type="match status" value="2"/>
</dbReference>
<organism evidence="7 8">
    <name type="scientific">Pantherophis guttatus</name>
    <name type="common">Corn snake</name>
    <name type="synonym">Elaphe guttata</name>
    <dbReference type="NCBI Taxonomy" id="94885"/>
    <lineage>
        <taxon>Eukaryota</taxon>
        <taxon>Metazoa</taxon>
        <taxon>Chordata</taxon>
        <taxon>Craniata</taxon>
        <taxon>Vertebrata</taxon>
        <taxon>Euteleostomi</taxon>
        <taxon>Lepidosauria</taxon>
        <taxon>Squamata</taxon>
        <taxon>Bifurcata</taxon>
        <taxon>Unidentata</taxon>
        <taxon>Episquamata</taxon>
        <taxon>Toxicofera</taxon>
        <taxon>Serpentes</taxon>
        <taxon>Colubroidea</taxon>
        <taxon>Colubridae</taxon>
        <taxon>Colubrinae</taxon>
        <taxon>Pantherophis</taxon>
    </lineage>
</organism>
<evidence type="ECO:0000313" key="10">
    <source>
        <dbReference type="RefSeq" id="XP_060538122.1"/>
    </source>
</evidence>
<feature type="compositionally biased region" description="Basic and acidic residues" evidence="5">
    <location>
        <begin position="25"/>
        <end position="34"/>
    </location>
</feature>
<feature type="region of interest" description="Disordered" evidence="5">
    <location>
        <begin position="2695"/>
        <end position="2751"/>
    </location>
</feature>
<dbReference type="Pfam" id="PF00498">
    <property type="entry name" value="FHA"/>
    <property type="match status" value="1"/>
</dbReference>
<feature type="compositionally biased region" description="Basic and acidic residues" evidence="5">
    <location>
        <begin position="3311"/>
        <end position="3332"/>
    </location>
</feature>
<feature type="region of interest" description="Disordered" evidence="5">
    <location>
        <begin position="1"/>
        <end position="42"/>
    </location>
</feature>
<keyword evidence="7" id="KW-1185">Reference proteome</keyword>
<dbReference type="InterPro" id="IPR027417">
    <property type="entry name" value="P-loop_NTPase"/>
</dbReference>
<dbReference type="InterPro" id="IPR045063">
    <property type="entry name" value="Dynamin_N"/>
</dbReference>
<dbReference type="InterPro" id="IPR019775">
    <property type="entry name" value="WD40_repeat_CS"/>
</dbReference>
<dbReference type="Pfam" id="PF00400">
    <property type="entry name" value="WD40"/>
    <property type="match status" value="2"/>
</dbReference>
<feature type="repeat" description="WD" evidence="3">
    <location>
        <begin position="254"/>
        <end position="286"/>
    </location>
</feature>
<feature type="compositionally biased region" description="Low complexity" evidence="5">
    <location>
        <begin position="1710"/>
        <end position="1722"/>
    </location>
</feature>
<feature type="compositionally biased region" description="Basic and acidic residues" evidence="5">
    <location>
        <begin position="2906"/>
        <end position="2918"/>
    </location>
</feature>
<keyword evidence="2" id="KW-0677">Repeat</keyword>
<feature type="repeat" description="WD" evidence="3">
    <location>
        <begin position="295"/>
        <end position="336"/>
    </location>
</feature>
<feature type="compositionally biased region" description="Low complexity" evidence="5">
    <location>
        <begin position="2306"/>
        <end position="2324"/>
    </location>
</feature>
<feature type="compositionally biased region" description="Acidic residues" evidence="5">
    <location>
        <begin position="4085"/>
        <end position="4098"/>
    </location>
</feature>
<evidence type="ECO:0000313" key="7">
    <source>
        <dbReference type="Proteomes" id="UP001652622"/>
    </source>
</evidence>
<feature type="compositionally biased region" description="Polar residues" evidence="5">
    <location>
        <begin position="1022"/>
        <end position="1040"/>
    </location>
</feature>
<feature type="compositionally biased region" description="Basic and acidic residues" evidence="5">
    <location>
        <begin position="2019"/>
        <end position="2029"/>
    </location>
</feature>
<dbReference type="InterPro" id="IPR001680">
    <property type="entry name" value="WD40_rpt"/>
</dbReference>
<evidence type="ECO:0000259" key="6">
    <source>
        <dbReference type="PROSITE" id="PS50006"/>
    </source>
</evidence>
<feature type="compositionally biased region" description="Basic and acidic residues" evidence="5">
    <location>
        <begin position="3184"/>
        <end position="3198"/>
    </location>
</feature>
<feature type="region of interest" description="Disordered" evidence="5">
    <location>
        <begin position="1375"/>
        <end position="1429"/>
    </location>
</feature>
<feature type="repeat" description="WD" evidence="3">
    <location>
        <begin position="654"/>
        <end position="672"/>
    </location>
</feature>
<dbReference type="CTD" id="340390"/>
<feature type="compositionally biased region" description="Basic and acidic residues" evidence="5">
    <location>
        <begin position="2187"/>
        <end position="2201"/>
    </location>
</feature>
<feature type="region of interest" description="Disordered" evidence="5">
    <location>
        <begin position="2790"/>
        <end position="2918"/>
    </location>
</feature>
<protein>
    <submittedName>
        <fullName evidence="8 9 10">WD repeat-containing protein 97</fullName>
    </submittedName>
</protein>
<dbReference type="Proteomes" id="UP001652622">
    <property type="component" value="Unplaced"/>
</dbReference>
<feature type="region of interest" description="Disordered" evidence="5">
    <location>
        <begin position="4534"/>
        <end position="4575"/>
    </location>
</feature>
<dbReference type="InParanoid" id="A0A6P9C7P2"/>
<feature type="compositionally biased region" description="Polar residues" evidence="5">
    <location>
        <begin position="2445"/>
        <end position="2454"/>
    </location>
</feature>
<feature type="region of interest" description="Disordered" evidence="5">
    <location>
        <begin position="1710"/>
        <end position="1853"/>
    </location>
</feature>
<feature type="compositionally biased region" description="Basic residues" evidence="5">
    <location>
        <begin position="1390"/>
        <end position="1401"/>
    </location>
</feature>